<evidence type="ECO:0000313" key="2">
    <source>
        <dbReference type="Proteomes" id="UP000670092"/>
    </source>
</evidence>
<dbReference type="AlphaFoldDB" id="A0A8H7Z336"/>
<evidence type="ECO:0000313" key="1">
    <source>
        <dbReference type="EMBL" id="KAG5303325.1"/>
    </source>
</evidence>
<dbReference type="VEuPathDB" id="FungiDB:I7I52_01294"/>
<accession>A0A8H7Z336</accession>
<name>A0A8H7Z336_AJECA</name>
<dbReference type="EMBL" id="JAEVHI010000001">
    <property type="protein sequence ID" value="KAG5303325.1"/>
    <property type="molecule type" value="Genomic_DNA"/>
</dbReference>
<gene>
    <name evidence="1" type="ORF">I7I52_01294</name>
</gene>
<dbReference type="Proteomes" id="UP000670092">
    <property type="component" value="Unassembled WGS sequence"/>
</dbReference>
<reference evidence="1 2" key="1">
    <citation type="submission" date="2021-01" db="EMBL/GenBank/DDBJ databases">
        <title>Chromosome-level genome assembly of a human fungal pathogen reveals clustering of transcriptionally co-regulated genes.</title>
        <authorList>
            <person name="Voorhies M."/>
            <person name="Cohen S."/>
            <person name="Shea T.P."/>
            <person name="Petrus S."/>
            <person name="Munoz J.F."/>
            <person name="Poplawski S."/>
            <person name="Goldman W.E."/>
            <person name="Michael T."/>
            <person name="Cuomo C.A."/>
            <person name="Sil A."/>
            <person name="Beyhan S."/>
        </authorList>
    </citation>
    <scope>NUCLEOTIDE SEQUENCE [LARGE SCALE GENOMIC DNA]</scope>
    <source>
        <strain evidence="1 2">G184AR</strain>
    </source>
</reference>
<sequence>MLFEYSLPLNCPVDPEYVPTDGKVITVLAMQMGRALLMHDYSHVSKTCRSVTPAEAEAMRLASKHTSALLSKISYPLFGDTSGDIGIAIVPRSALDKHSKNLDDMMSSDLGFGLHDTTGSAETSAKTSFSMCR</sequence>
<proteinExistence type="predicted"/>
<protein>
    <submittedName>
        <fullName evidence="1">Uncharacterized protein</fullName>
    </submittedName>
</protein>
<organism evidence="1 2">
    <name type="scientific">Ajellomyces capsulatus</name>
    <name type="common">Darling's disease fungus</name>
    <name type="synonym">Histoplasma capsulatum</name>
    <dbReference type="NCBI Taxonomy" id="5037"/>
    <lineage>
        <taxon>Eukaryota</taxon>
        <taxon>Fungi</taxon>
        <taxon>Dikarya</taxon>
        <taxon>Ascomycota</taxon>
        <taxon>Pezizomycotina</taxon>
        <taxon>Eurotiomycetes</taxon>
        <taxon>Eurotiomycetidae</taxon>
        <taxon>Onygenales</taxon>
        <taxon>Ajellomycetaceae</taxon>
        <taxon>Histoplasma</taxon>
    </lineage>
</organism>
<dbReference type="OrthoDB" id="2906425at2759"/>
<comment type="caution">
    <text evidence="1">The sequence shown here is derived from an EMBL/GenBank/DDBJ whole genome shotgun (WGS) entry which is preliminary data.</text>
</comment>